<dbReference type="SUPFAM" id="SSF53448">
    <property type="entry name" value="Nucleotide-diphospho-sugar transferases"/>
    <property type="match status" value="1"/>
</dbReference>
<feature type="domain" description="MobA-like NTP transferase" evidence="5">
    <location>
        <begin position="8"/>
        <end position="130"/>
    </location>
</feature>
<reference evidence="6" key="1">
    <citation type="submission" date="2013-08" db="EMBL/GenBank/DDBJ databases">
        <authorList>
            <person name="Mendez C."/>
            <person name="Richter M."/>
            <person name="Ferrer M."/>
            <person name="Sanchez J."/>
        </authorList>
    </citation>
    <scope>NUCLEOTIDE SEQUENCE</scope>
</reference>
<feature type="non-terminal residue" evidence="6">
    <location>
        <position position="176"/>
    </location>
</feature>
<dbReference type="AlphaFoldDB" id="T0YRY9"/>
<comment type="caution">
    <text evidence="6">The sequence shown here is derived from an EMBL/GenBank/DDBJ whole genome shotgun (WGS) entry which is preliminary data.</text>
</comment>
<comment type="catalytic activity">
    <reaction evidence="4">
        <text>N-acetyl-alpha-D-glucosamine 1-phosphate + UTP + H(+) = UDP-N-acetyl-alpha-D-glucosamine + diphosphate</text>
        <dbReference type="Rhea" id="RHEA:13509"/>
        <dbReference type="ChEBI" id="CHEBI:15378"/>
        <dbReference type="ChEBI" id="CHEBI:33019"/>
        <dbReference type="ChEBI" id="CHEBI:46398"/>
        <dbReference type="ChEBI" id="CHEBI:57705"/>
        <dbReference type="ChEBI" id="CHEBI:57776"/>
        <dbReference type="EC" id="2.7.7.23"/>
    </reaction>
</comment>
<reference evidence="6" key="2">
    <citation type="journal article" date="2014" name="ISME J.">
        <title>Microbial stratification in low pH oxic and suboxic macroscopic growths along an acid mine drainage.</title>
        <authorList>
            <person name="Mendez-Garcia C."/>
            <person name="Mesa V."/>
            <person name="Sprenger R.R."/>
            <person name="Richter M."/>
            <person name="Diez M.S."/>
            <person name="Solano J."/>
            <person name="Bargiela R."/>
            <person name="Golyshina O.V."/>
            <person name="Manteca A."/>
            <person name="Ramos J.L."/>
            <person name="Gallego J.R."/>
            <person name="Llorente I."/>
            <person name="Martins Dos Santos V.A."/>
            <person name="Jensen O.N."/>
            <person name="Pelaez A.I."/>
            <person name="Sanchez J."/>
            <person name="Ferrer M."/>
        </authorList>
    </citation>
    <scope>NUCLEOTIDE SEQUENCE</scope>
</reference>
<evidence type="ECO:0000259" key="5">
    <source>
        <dbReference type="Pfam" id="PF12804"/>
    </source>
</evidence>
<dbReference type="PANTHER" id="PTHR43584:SF3">
    <property type="entry name" value="BIFUNCTIONAL PROTEIN GLMU"/>
    <property type="match status" value="1"/>
</dbReference>
<accession>T0YRY9</accession>
<dbReference type="Gene3D" id="3.90.550.10">
    <property type="entry name" value="Spore Coat Polysaccharide Biosynthesis Protein SpsA, Chain A"/>
    <property type="match status" value="1"/>
</dbReference>
<dbReference type="GO" id="GO:0003977">
    <property type="term" value="F:UDP-N-acetylglucosamine diphosphorylase activity"/>
    <property type="evidence" value="ECO:0007669"/>
    <property type="project" value="UniProtKB-EC"/>
</dbReference>
<name>T0YRY9_9ZZZZ</name>
<dbReference type="InterPro" id="IPR025877">
    <property type="entry name" value="MobA-like_NTP_Trfase"/>
</dbReference>
<gene>
    <name evidence="6" type="ORF">B1A_18623</name>
</gene>
<organism evidence="6">
    <name type="scientific">mine drainage metagenome</name>
    <dbReference type="NCBI Taxonomy" id="410659"/>
    <lineage>
        <taxon>unclassified sequences</taxon>
        <taxon>metagenomes</taxon>
        <taxon>ecological metagenomes</taxon>
    </lineage>
</organism>
<dbReference type="InterPro" id="IPR050065">
    <property type="entry name" value="GlmU-like"/>
</dbReference>
<evidence type="ECO:0000256" key="4">
    <source>
        <dbReference type="ARBA" id="ARBA00048493"/>
    </source>
</evidence>
<dbReference type="PANTHER" id="PTHR43584">
    <property type="entry name" value="NUCLEOTIDYL TRANSFERASE"/>
    <property type="match status" value="1"/>
</dbReference>
<dbReference type="EC" id="2.7.7.23" evidence="1"/>
<dbReference type="EMBL" id="AUZX01013748">
    <property type="protein sequence ID" value="EQD34582.1"/>
    <property type="molecule type" value="Genomic_DNA"/>
</dbReference>
<dbReference type="Pfam" id="PF12804">
    <property type="entry name" value="NTP_transf_3"/>
    <property type="match status" value="1"/>
</dbReference>
<proteinExistence type="predicted"/>
<sequence>MSDFRLDAAILAAGFGTRMFSPIPKMLSVILGDPLVRYPFEALAEMSAPPEKTFAVMGRDSIVHALPESAVWVQQSQMDGTLGAVEAVLLSPEWRSGNATHLLVVNGDAPLLSGARLDDFLKKSRLSGSSMSIGTSTLEEPGRYGRIIRDRSGVAMIKEYVDLSPEERKIREINAG</sequence>
<protein>
    <recommendedName>
        <fullName evidence="1">UDP-N-acetylglucosamine diphosphorylase</fullName>
        <ecNumber evidence="1">2.7.7.23</ecNumber>
    </recommendedName>
</protein>
<dbReference type="InterPro" id="IPR029044">
    <property type="entry name" value="Nucleotide-diphossugar_trans"/>
</dbReference>
<evidence type="ECO:0000313" key="6">
    <source>
        <dbReference type="EMBL" id="EQD34582.1"/>
    </source>
</evidence>
<keyword evidence="3" id="KW-0548">Nucleotidyltransferase</keyword>
<evidence type="ECO:0000256" key="1">
    <source>
        <dbReference type="ARBA" id="ARBA00012457"/>
    </source>
</evidence>
<evidence type="ECO:0000256" key="3">
    <source>
        <dbReference type="ARBA" id="ARBA00022695"/>
    </source>
</evidence>
<keyword evidence="2 6" id="KW-0808">Transferase</keyword>
<evidence type="ECO:0000256" key="2">
    <source>
        <dbReference type="ARBA" id="ARBA00022679"/>
    </source>
</evidence>